<evidence type="ECO:0000313" key="2">
    <source>
        <dbReference type="EMBL" id="GGD69245.1"/>
    </source>
</evidence>
<evidence type="ECO:0000259" key="1">
    <source>
        <dbReference type="Pfam" id="PF05134"/>
    </source>
</evidence>
<dbReference type="InterPro" id="IPR007812">
    <property type="entry name" value="T2SS_protein-GspL"/>
</dbReference>
<proteinExistence type="predicted"/>
<dbReference type="EMBL" id="BMIP01000003">
    <property type="protein sequence ID" value="GGD69245.1"/>
    <property type="molecule type" value="Genomic_DNA"/>
</dbReference>
<dbReference type="GO" id="GO:0015627">
    <property type="term" value="C:type II protein secretion system complex"/>
    <property type="evidence" value="ECO:0007669"/>
    <property type="project" value="InterPro"/>
</dbReference>
<name>A0A917DU69_9SPHN</name>
<protein>
    <submittedName>
        <fullName evidence="2">Type II secretion system protein GspL</fullName>
    </submittedName>
</protein>
<dbReference type="Proteomes" id="UP000612349">
    <property type="component" value="Unassembled WGS sequence"/>
</dbReference>
<dbReference type="SUPFAM" id="SSF53067">
    <property type="entry name" value="Actin-like ATPase domain"/>
    <property type="match status" value="1"/>
</dbReference>
<sequence length="384" mass="40008">MARFTQPLPERDASAPDVGGVIVLLGEHPRDDWRWWRVGADGLHSEHGFTPGDDAAWGDAGRVVAMVPSVLAPVRFSPRGDMSGPQAIAAARLAPKGAGATEETHVAAALLADGDTIASCTVAKSDMDVWLAELAAAGLDPQAVIPAAMALPEPPDGELLSGTLGSQVLARSAQAAFAGEPDMIAALSGDARRREAGADALADALFTAWADPPLDLRQGVYAPPRVSFFRLPDWAQLARMAAVLALLGFLILAVETVKLEWDANAQEEAALAAARERFPAVTDLASAESQINAELLRRGAGGASFDAVTPAVFAAMQPHPSVQLRSLSWQRDGTLAIRAAAPRTEDLNAMLIALQADGWVITVPPSIAPDATGATVADITVRAP</sequence>
<dbReference type="GO" id="GO:0015628">
    <property type="term" value="P:protein secretion by the type II secretion system"/>
    <property type="evidence" value="ECO:0007669"/>
    <property type="project" value="InterPro"/>
</dbReference>
<dbReference type="OrthoDB" id="7432052at2"/>
<dbReference type="RefSeq" id="WP_066771660.1">
    <property type="nucleotide sequence ID" value="NZ_BMIP01000003.1"/>
</dbReference>
<gene>
    <name evidence="2" type="ORF">GCM10010990_18470</name>
</gene>
<feature type="domain" description="GspL cytoplasmic actin-ATPase-like" evidence="1">
    <location>
        <begin position="102"/>
        <end position="174"/>
    </location>
</feature>
<accession>A0A917DU69</accession>
<dbReference type="InterPro" id="IPR024230">
    <property type="entry name" value="GspL_cyto_dom"/>
</dbReference>
<evidence type="ECO:0000313" key="3">
    <source>
        <dbReference type="Proteomes" id="UP000612349"/>
    </source>
</evidence>
<dbReference type="Pfam" id="PF05134">
    <property type="entry name" value="T2SSL"/>
    <property type="match status" value="1"/>
</dbReference>
<dbReference type="GO" id="GO:0009276">
    <property type="term" value="C:Gram-negative-bacterium-type cell wall"/>
    <property type="evidence" value="ECO:0007669"/>
    <property type="project" value="InterPro"/>
</dbReference>
<dbReference type="AlphaFoldDB" id="A0A917DU69"/>
<dbReference type="Gene3D" id="3.30.420.380">
    <property type="match status" value="1"/>
</dbReference>
<comment type="caution">
    <text evidence="2">The sequence shown here is derived from an EMBL/GenBank/DDBJ whole genome shotgun (WGS) entry which is preliminary data.</text>
</comment>
<reference evidence="2" key="2">
    <citation type="submission" date="2020-09" db="EMBL/GenBank/DDBJ databases">
        <authorList>
            <person name="Sun Q."/>
            <person name="Zhou Y."/>
        </authorList>
    </citation>
    <scope>NUCLEOTIDE SEQUENCE</scope>
    <source>
        <strain evidence="2">CGMCC 1.15360</strain>
    </source>
</reference>
<organism evidence="2 3">
    <name type="scientific">Croceicoccus mobilis</name>
    <dbReference type="NCBI Taxonomy" id="1703339"/>
    <lineage>
        <taxon>Bacteria</taxon>
        <taxon>Pseudomonadati</taxon>
        <taxon>Pseudomonadota</taxon>
        <taxon>Alphaproteobacteria</taxon>
        <taxon>Sphingomonadales</taxon>
        <taxon>Erythrobacteraceae</taxon>
        <taxon>Croceicoccus</taxon>
    </lineage>
</organism>
<dbReference type="InterPro" id="IPR043129">
    <property type="entry name" value="ATPase_NBD"/>
</dbReference>
<dbReference type="NCBIfam" id="TIGR01709">
    <property type="entry name" value="typeII_sec_gspL"/>
    <property type="match status" value="1"/>
</dbReference>
<keyword evidence="3" id="KW-1185">Reference proteome</keyword>
<reference evidence="2" key="1">
    <citation type="journal article" date="2014" name="Int. J. Syst. Evol. Microbiol.">
        <title>Complete genome sequence of Corynebacterium casei LMG S-19264T (=DSM 44701T), isolated from a smear-ripened cheese.</title>
        <authorList>
            <consortium name="US DOE Joint Genome Institute (JGI-PGF)"/>
            <person name="Walter F."/>
            <person name="Albersmeier A."/>
            <person name="Kalinowski J."/>
            <person name="Ruckert C."/>
        </authorList>
    </citation>
    <scope>NUCLEOTIDE SEQUENCE</scope>
    <source>
        <strain evidence="2">CGMCC 1.15360</strain>
    </source>
</reference>